<dbReference type="Pfam" id="PF20560">
    <property type="entry name" value="MotA_N"/>
    <property type="match status" value="1"/>
</dbReference>
<feature type="transmembrane region" description="Helical" evidence="13">
    <location>
        <begin position="31"/>
        <end position="49"/>
    </location>
</feature>
<dbReference type="GO" id="GO:0006935">
    <property type="term" value="P:chemotaxis"/>
    <property type="evidence" value="ECO:0007669"/>
    <property type="project" value="UniProtKB-KW"/>
</dbReference>
<keyword evidence="12 13" id="KW-0472">Membrane</keyword>
<evidence type="ECO:0000256" key="7">
    <source>
        <dbReference type="ARBA" id="ARBA00022692"/>
    </source>
</evidence>
<keyword evidence="8" id="KW-0283">Flagellar rotation</keyword>
<name>A0A1G7R7Q8_9PROT</name>
<dbReference type="GO" id="GO:1902600">
    <property type="term" value="P:proton transmembrane transport"/>
    <property type="evidence" value="ECO:0007669"/>
    <property type="project" value="UniProtKB-KW"/>
</dbReference>
<evidence type="ECO:0000256" key="6">
    <source>
        <dbReference type="ARBA" id="ARBA00022519"/>
    </source>
</evidence>
<organism evidence="16 17">
    <name type="scientific">Limimonas halophila</name>
    <dbReference type="NCBI Taxonomy" id="1082479"/>
    <lineage>
        <taxon>Bacteria</taxon>
        <taxon>Pseudomonadati</taxon>
        <taxon>Pseudomonadota</taxon>
        <taxon>Alphaproteobacteria</taxon>
        <taxon>Rhodospirillales</taxon>
        <taxon>Rhodovibrionaceae</taxon>
        <taxon>Limimonas</taxon>
    </lineage>
</organism>
<protein>
    <submittedName>
        <fullName evidence="16">Chemotaxis protein MotA</fullName>
    </submittedName>
</protein>
<evidence type="ECO:0000256" key="10">
    <source>
        <dbReference type="ARBA" id="ARBA00022989"/>
    </source>
</evidence>
<comment type="subcellular location">
    <subcellularLocation>
        <location evidence="1">Cell inner membrane</location>
        <topology evidence="1">Multi-pass membrane protein</topology>
    </subcellularLocation>
</comment>
<dbReference type="Proteomes" id="UP000199415">
    <property type="component" value="Unassembled WGS sequence"/>
</dbReference>
<evidence type="ECO:0000256" key="11">
    <source>
        <dbReference type="ARBA" id="ARBA00023065"/>
    </source>
</evidence>
<keyword evidence="9" id="KW-0375">Hydrogen ion transport</keyword>
<keyword evidence="5" id="KW-0145">Chemotaxis</keyword>
<evidence type="ECO:0000313" key="16">
    <source>
        <dbReference type="EMBL" id="SDG06788.1"/>
    </source>
</evidence>
<evidence type="ECO:0000256" key="13">
    <source>
        <dbReference type="SAM" id="Phobius"/>
    </source>
</evidence>
<evidence type="ECO:0000256" key="12">
    <source>
        <dbReference type="ARBA" id="ARBA00023136"/>
    </source>
</evidence>
<dbReference type="InterPro" id="IPR000540">
    <property type="entry name" value="Flag_MotA_CS"/>
</dbReference>
<dbReference type="InterPro" id="IPR047055">
    <property type="entry name" value="MotA-like"/>
</dbReference>
<evidence type="ECO:0000256" key="2">
    <source>
        <dbReference type="ARBA" id="ARBA00008038"/>
    </source>
</evidence>
<reference evidence="16 17" key="1">
    <citation type="submission" date="2016-10" db="EMBL/GenBank/DDBJ databases">
        <authorList>
            <person name="de Groot N.N."/>
        </authorList>
    </citation>
    <scope>NUCLEOTIDE SEQUENCE [LARGE SCALE GENOMIC DNA]</scope>
    <source>
        <strain evidence="16 17">DSM 25584</strain>
    </source>
</reference>
<comment type="similarity">
    <text evidence="2">Belongs to the MotA family.</text>
</comment>
<dbReference type="OrthoDB" id="9782603at2"/>
<evidence type="ECO:0000259" key="15">
    <source>
        <dbReference type="Pfam" id="PF20560"/>
    </source>
</evidence>
<dbReference type="PANTHER" id="PTHR30433:SF4">
    <property type="entry name" value="MOTILITY PROTEIN A"/>
    <property type="match status" value="1"/>
</dbReference>
<dbReference type="Pfam" id="PF01618">
    <property type="entry name" value="MotA_ExbB"/>
    <property type="match status" value="1"/>
</dbReference>
<dbReference type="InterPro" id="IPR022522">
    <property type="entry name" value="Flagellar_motor_stator_MotA"/>
</dbReference>
<dbReference type="InterPro" id="IPR002898">
    <property type="entry name" value="MotA_ExbB_proton_chnl"/>
</dbReference>
<dbReference type="PROSITE" id="PS01307">
    <property type="entry name" value="MOTA"/>
    <property type="match status" value="1"/>
</dbReference>
<keyword evidence="10 13" id="KW-1133">Transmembrane helix</keyword>
<evidence type="ECO:0000256" key="4">
    <source>
        <dbReference type="ARBA" id="ARBA00022475"/>
    </source>
</evidence>
<proteinExistence type="inferred from homology"/>
<dbReference type="STRING" id="1082479.SAMN05216241_10523"/>
<dbReference type="AlphaFoldDB" id="A0A1G7R7Q8"/>
<dbReference type="NCBIfam" id="TIGR03818">
    <property type="entry name" value="MotA1"/>
    <property type="match status" value="1"/>
</dbReference>
<dbReference type="GO" id="GO:0071978">
    <property type="term" value="P:bacterial-type flagellum-dependent swarming motility"/>
    <property type="evidence" value="ECO:0007669"/>
    <property type="project" value="InterPro"/>
</dbReference>
<evidence type="ECO:0000256" key="8">
    <source>
        <dbReference type="ARBA" id="ARBA00022779"/>
    </source>
</evidence>
<keyword evidence="7 13" id="KW-0812">Transmembrane</keyword>
<evidence type="ECO:0000256" key="9">
    <source>
        <dbReference type="ARBA" id="ARBA00022781"/>
    </source>
</evidence>
<evidence type="ECO:0000313" key="17">
    <source>
        <dbReference type="Proteomes" id="UP000199415"/>
    </source>
</evidence>
<keyword evidence="11" id="KW-0406">Ion transport</keyword>
<gene>
    <name evidence="16" type="ORF">SAMN05216241_10523</name>
</gene>
<accession>A0A1G7R7Q8</accession>
<feature type="transmembrane region" description="Helical" evidence="13">
    <location>
        <begin position="199"/>
        <end position="222"/>
    </location>
</feature>
<evidence type="ECO:0000256" key="1">
    <source>
        <dbReference type="ARBA" id="ARBA00004429"/>
    </source>
</evidence>
<keyword evidence="17" id="KW-1185">Reference proteome</keyword>
<dbReference type="PANTHER" id="PTHR30433">
    <property type="entry name" value="CHEMOTAXIS PROTEIN MOTA"/>
    <property type="match status" value="1"/>
</dbReference>
<dbReference type="RefSeq" id="WP_090019618.1">
    <property type="nucleotide sequence ID" value="NZ_FNCE01000005.1"/>
</dbReference>
<dbReference type="InterPro" id="IPR046786">
    <property type="entry name" value="MotA_N"/>
</dbReference>
<feature type="domain" description="MotA/TolQ/ExbB proton channel" evidence="14">
    <location>
        <begin position="136"/>
        <end position="237"/>
    </location>
</feature>
<evidence type="ECO:0000256" key="5">
    <source>
        <dbReference type="ARBA" id="ARBA00022500"/>
    </source>
</evidence>
<evidence type="ECO:0000259" key="14">
    <source>
        <dbReference type="Pfam" id="PF01618"/>
    </source>
</evidence>
<dbReference type="EMBL" id="FNCE01000005">
    <property type="protein sequence ID" value="SDG06788.1"/>
    <property type="molecule type" value="Genomic_DNA"/>
</dbReference>
<feature type="domain" description="Motility protein A N-terminal" evidence="15">
    <location>
        <begin position="4"/>
        <end position="95"/>
    </location>
</feature>
<keyword evidence="6" id="KW-0997">Cell inner membrane</keyword>
<keyword evidence="3" id="KW-0813">Transport</keyword>
<sequence>MLPLVGIGVVLVCVFGGYIMAGGKIQVVLEALPFEFMIIGGAATGALITGNSLPVAKRAAGGFLKVVRGAKWGKKDYTNLLCLLFQLARLQKQKGNLAIEGHVEQPSESSIFTNYPRVMKDEEAVTLTADTLRMLTLDMDNPHHVEDYIDARLEKQHKEHLQPAHSLALIADALPALGIVAAVLGVIKTMASIDQPPEVLGHLIASALVGTFLGVFLSYGIVGPIANRLKQIYEEEHKFYHVIRDVIINMANGYAPQVAVEVGRGNIPGHLQPSFHEVDEAVNELPRETS</sequence>
<keyword evidence="4" id="KW-1003">Cell membrane</keyword>
<dbReference type="GO" id="GO:0005886">
    <property type="term" value="C:plasma membrane"/>
    <property type="evidence" value="ECO:0007669"/>
    <property type="project" value="UniProtKB-SubCell"/>
</dbReference>
<feature type="transmembrane region" description="Helical" evidence="13">
    <location>
        <begin position="167"/>
        <end position="187"/>
    </location>
</feature>
<evidence type="ECO:0000256" key="3">
    <source>
        <dbReference type="ARBA" id="ARBA00022448"/>
    </source>
</evidence>